<evidence type="ECO:0000313" key="15">
    <source>
        <dbReference type="EMBL" id="HIR91923.1"/>
    </source>
</evidence>
<evidence type="ECO:0000256" key="13">
    <source>
        <dbReference type="RuleBase" id="RU365022"/>
    </source>
</evidence>
<evidence type="ECO:0000256" key="3">
    <source>
        <dbReference type="ARBA" id="ARBA00012768"/>
    </source>
</evidence>
<comment type="cofactor">
    <cofactor evidence="1">
        <name>[4Fe-4S] cluster</name>
        <dbReference type="ChEBI" id="CHEBI:49883"/>
    </cofactor>
</comment>
<sequence>MKYAEDDYLMISGIQHFKFCRRQWTLIHIEQQWAENMHTVTGELMHKKAHDPYLAEKRKDTIIARALPVSSAELGASGECDIVEFHRCEDGISLHGHRGLYSVYPVEYKKGKPKLTEEDKLQLAAQAMCLEEMFCTAVPEGALFYGETRRRETVEITEELRCEVQRMFREMHQYYDRKYTPRVKYGKACNSCSLKELCLPKLGKAVSVKSYMKQVLEEDEQCESY</sequence>
<comment type="similarity">
    <text evidence="2 13">Belongs to the CRISPR-associated exonuclease Cas4 family.</text>
</comment>
<comment type="function">
    <text evidence="13">CRISPR (clustered regularly interspaced short palindromic repeat) is an adaptive immune system that provides protection against mobile genetic elements (viruses, transposable elements and conjugative plasmids). CRISPR clusters contain sequences complementary to antecedent mobile elements and target invading nucleic acids. CRISPR clusters are transcribed and processed into CRISPR RNA (crRNA).</text>
</comment>
<dbReference type="InterPro" id="IPR013343">
    <property type="entry name" value="CRISPR-assoc_prot_Cas4"/>
</dbReference>
<comment type="caution">
    <text evidence="15">The sequence shown here is derived from an EMBL/GenBank/DDBJ whole genome shotgun (WGS) entry which is preliminary data.</text>
</comment>
<evidence type="ECO:0000256" key="6">
    <source>
        <dbReference type="ARBA" id="ARBA00022723"/>
    </source>
</evidence>
<dbReference type="Gene3D" id="3.90.320.10">
    <property type="match status" value="1"/>
</dbReference>
<dbReference type="PANTHER" id="PTHR36531:SF6">
    <property type="entry name" value="DNA REPLICATION ATP-DEPENDENT HELICASE_NUCLEASE DNA2"/>
    <property type="match status" value="1"/>
</dbReference>
<dbReference type="NCBIfam" id="TIGR00372">
    <property type="entry name" value="cas4"/>
    <property type="match status" value="1"/>
</dbReference>
<dbReference type="Pfam" id="PF01930">
    <property type="entry name" value="Cas_Cas4"/>
    <property type="match status" value="1"/>
</dbReference>
<dbReference type="GO" id="GO:0051607">
    <property type="term" value="P:defense response to virus"/>
    <property type="evidence" value="ECO:0007669"/>
    <property type="project" value="UniProtKB-KW"/>
</dbReference>
<dbReference type="EC" id="3.1.12.1" evidence="3 13"/>
<keyword evidence="11 13" id="KW-0051">Antiviral defense</keyword>
<organism evidence="15 16">
    <name type="scientific">Candidatus Egerieimonas intestinavium</name>
    <dbReference type="NCBI Taxonomy" id="2840777"/>
    <lineage>
        <taxon>Bacteria</taxon>
        <taxon>Bacillati</taxon>
        <taxon>Bacillota</taxon>
        <taxon>Clostridia</taxon>
        <taxon>Lachnospirales</taxon>
        <taxon>Lachnospiraceae</taxon>
        <taxon>Lachnospiraceae incertae sedis</taxon>
        <taxon>Candidatus Egerieimonas</taxon>
    </lineage>
</organism>
<keyword evidence="5 13" id="KW-0540">Nuclease</keyword>
<dbReference type="InterPro" id="IPR011604">
    <property type="entry name" value="PDDEXK-like_dom_sf"/>
</dbReference>
<keyword evidence="7 13" id="KW-0378">Hydrolase</keyword>
<dbReference type="GO" id="GO:0051536">
    <property type="term" value="F:iron-sulfur cluster binding"/>
    <property type="evidence" value="ECO:0007669"/>
    <property type="project" value="UniProtKB-KW"/>
</dbReference>
<reference evidence="15" key="2">
    <citation type="journal article" date="2021" name="PeerJ">
        <title>Extensive microbial diversity within the chicken gut microbiome revealed by metagenomics and culture.</title>
        <authorList>
            <person name="Gilroy R."/>
            <person name="Ravi A."/>
            <person name="Getino M."/>
            <person name="Pursley I."/>
            <person name="Horton D.L."/>
            <person name="Alikhan N.F."/>
            <person name="Baker D."/>
            <person name="Gharbi K."/>
            <person name="Hall N."/>
            <person name="Watson M."/>
            <person name="Adriaenssens E.M."/>
            <person name="Foster-Nyarko E."/>
            <person name="Jarju S."/>
            <person name="Secka A."/>
            <person name="Antonio M."/>
            <person name="Oren A."/>
            <person name="Chaudhuri R.R."/>
            <person name="La Ragione R."/>
            <person name="Hildebrand F."/>
            <person name="Pallen M.J."/>
        </authorList>
    </citation>
    <scope>NUCLEOTIDE SEQUENCE</scope>
    <source>
        <strain evidence="15">ChiSxjej1B13-7041</strain>
    </source>
</reference>
<keyword evidence="12 13" id="KW-0464">Manganese</keyword>
<dbReference type="AlphaFoldDB" id="A0A9D1EH43"/>
<dbReference type="Proteomes" id="UP000886841">
    <property type="component" value="Unassembled WGS sequence"/>
</dbReference>
<protein>
    <recommendedName>
        <fullName evidence="4 13">CRISPR-associated exonuclease Cas4</fullName>
        <ecNumber evidence="3 13">3.1.12.1</ecNumber>
    </recommendedName>
</protein>
<evidence type="ECO:0000256" key="7">
    <source>
        <dbReference type="ARBA" id="ARBA00022801"/>
    </source>
</evidence>
<evidence type="ECO:0000256" key="1">
    <source>
        <dbReference type="ARBA" id="ARBA00001966"/>
    </source>
</evidence>
<dbReference type="InterPro" id="IPR022765">
    <property type="entry name" value="Dna2/Cas4_DUF83"/>
</dbReference>
<evidence type="ECO:0000256" key="5">
    <source>
        <dbReference type="ARBA" id="ARBA00022722"/>
    </source>
</evidence>
<proteinExistence type="inferred from homology"/>
<dbReference type="EMBL" id="DVHU01000008">
    <property type="protein sequence ID" value="HIR91923.1"/>
    <property type="molecule type" value="Genomic_DNA"/>
</dbReference>
<evidence type="ECO:0000313" key="16">
    <source>
        <dbReference type="Proteomes" id="UP000886841"/>
    </source>
</evidence>
<keyword evidence="10 13" id="KW-0411">Iron-sulfur</keyword>
<evidence type="ECO:0000256" key="2">
    <source>
        <dbReference type="ARBA" id="ARBA00009189"/>
    </source>
</evidence>
<keyword evidence="8 13" id="KW-0269">Exonuclease</keyword>
<keyword evidence="9 13" id="KW-0408">Iron</keyword>
<comment type="cofactor">
    <cofactor evidence="13">
        <name>iron-sulfur cluster</name>
        <dbReference type="ChEBI" id="CHEBI:30408"/>
    </cofactor>
</comment>
<accession>A0A9D1EH43</accession>
<evidence type="ECO:0000256" key="4">
    <source>
        <dbReference type="ARBA" id="ARBA00020049"/>
    </source>
</evidence>
<evidence type="ECO:0000256" key="12">
    <source>
        <dbReference type="ARBA" id="ARBA00023211"/>
    </source>
</evidence>
<feature type="domain" description="DUF83" evidence="14">
    <location>
        <begin position="12"/>
        <end position="199"/>
    </location>
</feature>
<name>A0A9D1EH43_9FIRM</name>
<reference evidence="15" key="1">
    <citation type="submission" date="2020-10" db="EMBL/GenBank/DDBJ databases">
        <authorList>
            <person name="Gilroy R."/>
        </authorList>
    </citation>
    <scope>NUCLEOTIDE SEQUENCE</scope>
    <source>
        <strain evidence="15">ChiSxjej1B13-7041</strain>
    </source>
</reference>
<keyword evidence="6 13" id="KW-0479">Metal-binding</keyword>
<comment type="cofactor">
    <cofactor evidence="13">
        <name>Mg(2+)</name>
        <dbReference type="ChEBI" id="CHEBI:18420"/>
    </cofactor>
    <cofactor evidence="13">
        <name>Mn(2+)</name>
        <dbReference type="ChEBI" id="CHEBI:29035"/>
    </cofactor>
    <text evidence="13">Mg(2+) or Mn(2+) required for ssDNA cleavage activity.</text>
</comment>
<evidence type="ECO:0000259" key="14">
    <source>
        <dbReference type="Pfam" id="PF01930"/>
    </source>
</evidence>
<dbReference type="GO" id="GO:0004527">
    <property type="term" value="F:exonuclease activity"/>
    <property type="evidence" value="ECO:0007669"/>
    <property type="project" value="UniProtKB-KW"/>
</dbReference>
<gene>
    <name evidence="15" type="primary">cas4</name>
    <name evidence="15" type="ORF">IAB98_00695</name>
</gene>
<evidence type="ECO:0000256" key="10">
    <source>
        <dbReference type="ARBA" id="ARBA00023014"/>
    </source>
</evidence>
<dbReference type="InterPro" id="IPR051827">
    <property type="entry name" value="Cas4_exonuclease"/>
</dbReference>
<dbReference type="PANTHER" id="PTHR36531">
    <property type="entry name" value="CRISPR-ASSOCIATED EXONUCLEASE CAS4"/>
    <property type="match status" value="1"/>
</dbReference>
<evidence type="ECO:0000256" key="8">
    <source>
        <dbReference type="ARBA" id="ARBA00022839"/>
    </source>
</evidence>
<evidence type="ECO:0000256" key="11">
    <source>
        <dbReference type="ARBA" id="ARBA00023118"/>
    </source>
</evidence>
<dbReference type="GO" id="GO:0046872">
    <property type="term" value="F:metal ion binding"/>
    <property type="evidence" value="ECO:0007669"/>
    <property type="project" value="UniProtKB-KW"/>
</dbReference>
<evidence type="ECO:0000256" key="9">
    <source>
        <dbReference type="ARBA" id="ARBA00023004"/>
    </source>
</evidence>